<sequence length="51" mass="6088">MTREEQAKIILREIDEVYSVSTYMEKYVINAIMAGLDEIYSKEEKDRIDEK</sequence>
<accession>A0A6L6L212</accession>
<evidence type="ECO:0000313" key="1">
    <source>
        <dbReference type="EMBL" id="MTR84067.1"/>
    </source>
</evidence>
<dbReference type="EMBL" id="WNAJ01000002">
    <property type="protein sequence ID" value="MTR84067.1"/>
    <property type="molecule type" value="Genomic_DNA"/>
</dbReference>
<gene>
    <name evidence="1" type="ORF">GMD50_03155</name>
</gene>
<proteinExistence type="predicted"/>
<dbReference type="Proteomes" id="UP000478483">
    <property type="component" value="Unassembled WGS sequence"/>
</dbReference>
<dbReference type="RefSeq" id="WP_155219203.1">
    <property type="nucleotide sequence ID" value="NZ_QRPI01000005.1"/>
</dbReference>
<dbReference type="AlphaFoldDB" id="A0A6L6L212"/>
<reference evidence="1 2" key="1">
    <citation type="journal article" date="2019" name="Nat. Med.">
        <title>A library of human gut bacterial isolates paired with longitudinal multiomics data enables mechanistic microbiome research.</title>
        <authorList>
            <person name="Poyet M."/>
            <person name="Groussin M."/>
            <person name="Gibbons S.M."/>
            <person name="Avila-Pacheco J."/>
            <person name="Jiang X."/>
            <person name="Kearney S.M."/>
            <person name="Perrotta A.R."/>
            <person name="Berdy B."/>
            <person name="Zhao S."/>
            <person name="Lieberman T.D."/>
            <person name="Swanson P.K."/>
            <person name="Smith M."/>
            <person name="Roesemann S."/>
            <person name="Alexander J.E."/>
            <person name="Rich S.A."/>
            <person name="Livny J."/>
            <person name="Vlamakis H."/>
            <person name="Clish C."/>
            <person name="Bullock K."/>
            <person name="Deik A."/>
            <person name="Scott J."/>
            <person name="Pierce K.A."/>
            <person name="Xavier R.J."/>
            <person name="Alm E.J."/>
        </authorList>
    </citation>
    <scope>NUCLEOTIDE SEQUENCE [LARGE SCALE GENOMIC DNA]</scope>
    <source>
        <strain evidence="1 2">BIOML-A1</strain>
    </source>
</reference>
<name>A0A6L6L212_9FIRM</name>
<comment type="caution">
    <text evidence="1">The sequence shown here is derived from an EMBL/GenBank/DDBJ whole genome shotgun (WGS) entry which is preliminary data.</text>
</comment>
<evidence type="ECO:0000313" key="2">
    <source>
        <dbReference type="Proteomes" id="UP000478483"/>
    </source>
</evidence>
<protein>
    <submittedName>
        <fullName evidence="1">Uncharacterized protein</fullName>
    </submittedName>
</protein>
<organism evidence="1 2">
    <name type="scientific">Roseburia intestinalis</name>
    <dbReference type="NCBI Taxonomy" id="166486"/>
    <lineage>
        <taxon>Bacteria</taxon>
        <taxon>Bacillati</taxon>
        <taxon>Bacillota</taxon>
        <taxon>Clostridia</taxon>
        <taxon>Lachnospirales</taxon>
        <taxon>Lachnospiraceae</taxon>
        <taxon>Roseburia</taxon>
    </lineage>
</organism>